<dbReference type="Proteomes" id="UP001235939">
    <property type="component" value="Chromosome 04"/>
</dbReference>
<keyword evidence="2" id="KW-1185">Reference proteome</keyword>
<evidence type="ECO:0000313" key="1">
    <source>
        <dbReference type="EMBL" id="UYV66368.1"/>
    </source>
</evidence>
<evidence type="ECO:0000313" key="2">
    <source>
        <dbReference type="Proteomes" id="UP001235939"/>
    </source>
</evidence>
<dbReference type="PANTHER" id="PTHR33064:SF37">
    <property type="entry name" value="RIBONUCLEASE H"/>
    <property type="match status" value="1"/>
</dbReference>
<organism evidence="1 2">
    <name type="scientific">Cordylochernes scorpioides</name>
    <dbReference type="NCBI Taxonomy" id="51811"/>
    <lineage>
        <taxon>Eukaryota</taxon>
        <taxon>Metazoa</taxon>
        <taxon>Ecdysozoa</taxon>
        <taxon>Arthropoda</taxon>
        <taxon>Chelicerata</taxon>
        <taxon>Arachnida</taxon>
        <taxon>Pseudoscorpiones</taxon>
        <taxon>Cheliferoidea</taxon>
        <taxon>Chernetidae</taxon>
        <taxon>Cordylochernes</taxon>
    </lineage>
</organism>
<reference evidence="1 2" key="1">
    <citation type="submission" date="2022-01" db="EMBL/GenBank/DDBJ databases">
        <title>A chromosomal length assembly of Cordylochernes scorpioides.</title>
        <authorList>
            <person name="Zeh D."/>
            <person name="Zeh J."/>
        </authorList>
    </citation>
    <scope>NUCLEOTIDE SEQUENCE [LARGE SCALE GENOMIC DNA]</scope>
    <source>
        <strain evidence="1">IN4F17</strain>
        <tissue evidence="1">Whole Body</tissue>
    </source>
</reference>
<dbReference type="InterPro" id="IPR051320">
    <property type="entry name" value="Viral_Replic_Matur_Polypro"/>
</dbReference>
<dbReference type="InterPro" id="IPR043128">
    <property type="entry name" value="Rev_trsase/Diguanyl_cyclase"/>
</dbReference>
<dbReference type="InterPro" id="IPR043502">
    <property type="entry name" value="DNA/RNA_pol_sf"/>
</dbReference>
<protein>
    <submittedName>
        <fullName evidence="1">K02A2.6-like</fullName>
    </submittedName>
</protein>
<dbReference type="Gene3D" id="3.30.70.270">
    <property type="match status" value="1"/>
</dbReference>
<dbReference type="EMBL" id="CP092866">
    <property type="protein sequence ID" value="UYV66368.1"/>
    <property type="molecule type" value="Genomic_DNA"/>
</dbReference>
<sequence>MFISGTISRVSRCSNPTDLRAFLGLLTHYSRFIPNMSSILAPLYNLLKKEQKWRWETSEERAFKDIK</sequence>
<dbReference type="SUPFAM" id="SSF56672">
    <property type="entry name" value="DNA/RNA polymerases"/>
    <property type="match status" value="1"/>
</dbReference>
<dbReference type="PANTHER" id="PTHR33064">
    <property type="entry name" value="POL PROTEIN"/>
    <property type="match status" value="1"/>
</dbReference>
<proteinExistence type="predicted"/>
<accession>A0ABY6KCR9</accession>
<name>A0ABY6KCR9_9ARAC</name>
<gene>
    <name evidence="1" type="ORF">LAZ67_4001474</name>
</gene>